<protein>
    <submittedName>
        <fullName evidence="1">NusG domain II-containing protein</fullName>
    </submittedName>
</protein>
<gene>
    <name evidence="1" type="ORF">H8876_06315</name>
</gene>
<dbReference type="EMBL" id="JACRWC010000079">
    <property type="protein sequence ID" value="MBC5999609.1"/>
    <property type="molecule type" value="Genomic_DNA"/>
</dbReference>
<dbReference type="InterPro" id="IPR038690">
    <property type="entry name" value="NusG_2_sf"/>
</dbReference>
<name>A0A923NDW8_9FIRM</name>
<dbReference type="Gene3D" id="2.60.320.10">
    <property type="entry name" value="N-utilization substance G protein NusG, insert domain"/>
    <property type="match status" value="1"/>
</dbReference>
<proteinExistence type="predicted"/>
<dbReference type="CDD" id="cd09911">
    <property type="entry name" value="Lin0431_like"/>
    <property type="match status" value="1"/>
</dbReference>
<organism evidence="1 2">
    <name type="scientific">Lentihominibacter faecis</name>
    <dbReference type="NCBI Taxonomy" id="2764712"/>
    <lineage>
        <taxon>Bacteria</taxon>
        <taxon>Bacillati</taxon>
        <taxon>Bacillota</taxon>
        <taxon>Clostridia</taxon>
        <taxon>Peptostreptococcales</taxon>
        <taxon>Anaerovoracaceae</taxon>
        <taxon>Lentihominibacter</taxon>
    </lineage>
</organism>
<evidence type="ECO:0000313" key="2">
    <source>
        <dbReference type="Proteomes" id="UP000644115"/>
    </source>
</evidence>
<sequence length="120" mass="13105">MIKKADVILALALIVIGLAMSWFFSFGQTAGSELVITRGGKVFGTYSLAEDRTIEVKQDSHINKITIKNGHVSMSFSDCHGQDCVQQHSISRTGESIVCLPNKVMLEIQGGKSEYDSIAR</sequence>
<dbReference type="RefSeq" id="WP_249287028.1">
    <property type="nucleotide sequence ID" value="NZ_JACRWC010000079.1"/>
</dbReference>
<accession>A0A923NDW8</accession>
<comment type="caution">
    <text evidence="1">The sequence shown here is derived from an EMBL/GenBank/DDBJ whole genome shotgun (WGS) entry which is preliminary data.</text>
</comment>
<reference evidence="1" key="1">
    <citation type="submission" date="2020-08" db="EMBL/GenBank/DDBJ databases">
        <authorList>
            <person name="Liu C."/>
            <person name="Sun Q."/>
        </authorList>
    </citation>
    <scope>NUCLEOTIDE SEQUENCE</scope>
    <source>
        <strain evidence="1">BX16</strain>
    </source>
</reference>
<keyword evidence="2" id="KW-1185">Reference proteome</keyword>
<evidence type="ECO:0000313" key="1">
    <source>
        <dbReference type="EMBL" id="MBC5999609.1"/>
    </source>
</evidence>
<dbReference type="Pfam" id="PF07009">
    <property type="entry name" value="NusG_II"/>
    <property type="match status" value="1"/>
</dbReference>
<dbReference type="AlphaFoldDB" id="A0A923NDW8"/>
<dbReference type="Proteomes" id="UP000644115">
    <property type="component" value="Unassembled WGS sequence"/>
</dbReference>